<dbReference type="Proteomes" id="UP000005536">
    <property type="component" value="Unassembled WGS sequence"/>
</dbReference>
<keyword evidence="1" id="KW-0812">Transmembrane</keyword>
<keyword evidence="1" id="KW-0472">Membrane</keyword>
<accession>D4DSY4</accession>
<name>D4DSY4_NEIEG</name>
<dbReference type="EMBL" id="ADBF01000229">
    <property type="protein sequence ID" value="EFE48985.1"/>
    <property type="molecule type" value="Genomic_DNA"/>
</dbReference>
<evidence type="ECO:0000313" key="3">
    <source>
        <dbReference type="Proteomes" id="UP000005536"/>
    </source>
</evidence>
<keyword evidence="1" id="KW-1133">Transmembrane helix</keyword>
<feature type="transmembrane region" description="Helical" evidence="1">
    <location>
        <begin position="20"/>
        <end position="42"/>
    </location>
</feature>
<reference evidence="2 3" key="1">
    <citation type="submission" date="2010-02" db="EMBL/GenBank/DDBJ databases">
        <authorList>
            <person name="Weinstock G."/>
            <person name="Sodergren E."/>
            <person name="Clifton S."/>
            <person name="Fulton L."/>
            <person name="Fulton B."/>
            <person name="Courtney L."/>
            <person name="Fronick C."/>
            <person name="Harrison M."/>
            <person name="Strong C."/>
            <person name="Farmer C."/>
            <person name="Delahaunty K."/>
            <person name="Markovic C."/>
            <person name="Hall O."/>
            <person name="Minx P."/>
            <person name="Tomlinson C."/>
            <person name="Mitreva M."/>
            <person name="Nelson J."/>
            <person name="Hou S."/>
            <person name="Wollam A."/>
            <person name="Pepin K.H."/>
            <person name="Johnson M."/>
            <person name="Bhonagiri V."/>
            <person name="Zhang X."/>
            <person name="Suruliraj S."/>
            <person name="Warren W."/>
            <person name="Chinwalla A."/>
            <person name="Mardis E.R."/>
            <person name="Wilson R.K."/>
        </authorList>
    </citation>
    <scope>NUCLEOTIDE SEQUENCE [LARGE SCALE GENOMIC DNA]</scope>
    <source>
        <strain evidence="2 3">ATCC 29315</strain>
    </source>
</reference>
<dbReference type="AlphaFoldDB" id="D4DSY4"/>
<evidence type="ECO:0000313" key="2">
    <source>
        <dbReference type="EMBL" id="EFE48985.1"/>
    </source>
</evidence>
<evidence type="ECO:0000256" key="1">
    <source>
        <dbReference type="SAM" id="Phobius"/>
    </source>
</evidence>
<organism evidence="2 3">
    <name type="scientific">Neisseria elongata subsp. glycolytica ATCC 29315</name>
    <dbReference type="NCBI Taxonomy" id="546263"/>
    <lineage>
        <taxon>Bacteria</taxon>
        <taxon>Pseudomonadati</taxon>
        <taxon>Pseudomonadota</taxon>
        <taxon>Betaproteobacteria</taxon>
        <taxon>Neisseriales</taxon>
        <taxon>Neisseriaceae</taxon>
        <taxon>Neisseria</taxon>
    </lineage>
</organism>
<dbReference type="GO" id="GO:0015661">
    <property type="term" value="F:L-lysine efflux transmembrane transporter activity"/>
    <property type="evidence" value="ECO:0007669"/>
    <property type="project" value="InterPro"/>
</dbReference>
<proteinExistence type="predicted"/>
<sequence length="43" mass="4646">MDSALPFVKENCEPEYVKYAIVSGFILTLAAPVLISALAALLY</sequence>
<comment type="caution">
    <text evidence="2">The sequence shown here is derived from an EMBL/GenBank/DDBJ whole genome shotgun (WGS) entry which is preliminary data.</text>
</comment>
<dbReference type="InterPro" id="IPR005642">
    <property type="entry name" value="LysO"/>
</dbReference>
<gene>
    <name evidence="2" type="ORF">NEIELOOT_02180</name>
</gene>
<protein>
    <submittedName>
        <fullName evidence="2">Uncharacterized protein</fullName>
    </submittedName>
</protein>
<dbReference type="Pfam" id="PF03956">
    <property type="entry name" value="Lys_export"/>
    <property type="match status" value="1"/>
</dbReference>